<keyword evidence="4" id="KW-0418">Kinase</keyword>
<evidence type="ECO:0000313" key="7">
    <source>
        <dbReference type="EMBL" id="GMA90224.1"/>
    </source>
</evidence>
<dbReference type="PANTHER" id="PTHR43085">
    <property type="entry name" value="HEXOKINASE FAMILY MEMBER"/>
    <property type="match status" value="1"/>
</dbReference>
<name>A0ABQ6JQM2_9MICO</name>
<dbReference type="PANTHER" id="PTHR43085:SF1">
    <property type="entry name" value="PSEUDOURIDINE KINASE-RELATED"/>
    <property type="match status" value="1"/>
</dbReference>
<evidence type="ECO:0000256" key="3">
    <source>
        <dbReference type="ARBA" id="ARBA00022741"/>
    </source>
</evidence>
<dbReference type="InterPro" id="IPR029056">
    <property type="entry name" value="Ribokinase-like"/>
</dbReference>
<dbReference type="Pfam" id="PF00294">
    <property type="entry name" value="PfkB"/>
    <property type="match status" value="1"/>
</dbReference>
<dbReference type="PROSITE" id="PS00584">
    <property type="entry name" value="PFKB_KINASES_2"/>
    <property type="match status" value="1"/>
</dbReference>
<keyword evidence="5" id="KW-0067">ATP-binding</keyword>
<keyword evidence="3" id="KW-0547">Nucleotide-binding</keyword>
<evidence type="ECO:0000313" key="8">
    <source>
        <dbReference type="Proteomes" id="UP001157069"/>
    </source>
</evidence>
<evidence type="ECO:0000256" key="2">
    <source>
        <dbReference type="ARBA" id="ARBA00022679"/>
    </source>
</evidence>
<comment type="similarity">
    <text evidence="1">Belongs to the carbohydrate kinase PfkB family.</text>
</comment>
<protein>
    <recommendedName>
        <fullName evidence="6">Carbohydrate kinase PfkB domain-containing protein</fullName>
    </recommendedName>
</protein>
<proteinExistence type="inferred from homology"/>
<keyword evidence="2" id="KW-0808">Transferase</keyword>
<organism evidence="7 8">
    <name type="scientific">Homoserinibacter gongjuensis</name>
    <dbReference type="NCBI Taxonomy" id="1162968"/>
    <lineage>
        <taxon>Bacteria</taxon>
        <taxon>Bacillati</taxon>
        <taxon>Actinomycetota</taxon>
        <taxon>Actinomycetes</taxon>
        <taxon>Micrococcales</taxon>
        <taxon>Microbacteriaceae</taxon>
        <taxon>Homoserinibacter</taxon>
    </lineage>
</organism>
<dbReference type="Gene3D" id="3.40.1190.20">
    <property type="match status" value="1"/>
</dbReference>
<dbReference type="SUPFAM" id="SSF53613">
    <property type="entry name" value="Ribokinase-like"/>
    <property type="match status" value="1"/>
</dbReference>
<dbReference type="Proteomes" id="UP001157069">
    <property type="component" value="Unassembled WGS sequence"/>
</dbReference>
<dbReference type="InterPro" id="IPR050306">
    <property type="entry name" value="PfkB_Carbo_kinase"/>
</dbReference>
<comment type="caution">
    <text evidence="7">The sequence shown here is derived from an EMBL/GenBank/DDBJ whole genome shotgun (WGS) entry which is preliminary data.</text>
</comment>
<gene>
    <name evidence="7" type="ORF">GCM10025869_07530</name>
</gene>
<keyword evidence="8" id="KW-1185">Reference proteome</keyword>
<feature type="domain" description="Carbohydrate kinase PfkB" evidence="6">
    <location>
        <begin position="35"/>
        <end position="224"/>
    </location>
</feature>
<reference evidence="8" key="1">
    <citation type="journal article" date="2019" name="Int. J. Syst. Evol. Microbiol.">
        <title>The Global Catalogue of Microorganisms (GCM) 10K type strain sequencing project: providing services to taxonomists for standard genome sequencing and annotation.</title>
        <authorList>
            <consortium name="The Broad Institute Genomics Platform"/>
            <consortium name="The Broad Institute Genome Sequencing Center for Infectious Disease"/>
            <person name="Wu L."/>
            <person name="Ma J."/>
        </authorList>
    </citation>
    <scope>NUCLEOTIDE SEQUENCE [LARGE SCALE GENOMIC DNA]</scope>
    <source>
        <strain evidence="8">NBRC 108755</strain>
    </source>
</reference>
<accession>A0ABQ6JQM2</accession>
<dbReference type="InterPro" id="IPR002173">
    <property type="entry name" value="Carboh/pur_kinase_PfkB_CS"/>
</dbReference>
<dbReference type="InterPro" id="IPR011611">
    <property type="entry name" value="PfkB_dom"/>
</dbReference>
<evidence type="ECO:0000256" key="4">
    <source>
        <dbReference type="ARBA" id="ARBA00022777"/>
    </source>
</evidence>
<evidence type="ECO:0000259" key="6">
    <source>
        <dbReference type="Pfam" id="PF00294"/>
    </source>
</evidence>
<dbReference type="RefSeq" id="WP_284297870.1">
    <property type="nucleotide sequence ID" value="NZ_BSVA01000001.1"/>
</dbReference>
<dbReference type="EMBL" id="BSVA01000001">
    <property type="protein sequence ID" value="GMA90224.1"/>
    <property type="molecule type" value="Genomic_DNA"/>
</dbReference>
<evidence type="ECO:0000256" key="5">
    <source>
        <dbReference type="ARBA" id="ARBA00022840"/>
    </source>
</evidence>
<evidence type="ECO:0000256" key="1">
    <source>
        <dbReference type="ARBA" id="ARBA00010688"/>
    </source>
</evidence>
<sequence>MDPYVIPHTSTATATIGADGAASYTFDLDWRLGELLPAERPELVHVASLGAVVPPGSAAVLAMVRDLAASTTVSYDLNLRPAMVDYQSDLAGTIGRLVDIAHIVKASDEDLAMLFPHLSWDDAARELLARGPALVVITLGDKGCAWVDADGTVSVPAHPTTVVDTIGAGDTFGAALLDGLWRHQLLDRARAGRLEIDDATRVEILTRAARAAAICVARRGANPPTLAELDG</sequence>